<dbReference type="Proteomes" id="UP001271648">
    <property type="component" value="Unassembled WGS sequence"/>
</dbReference>
<reference evidence="1 2" key="1">
    <citation type="submission" date="2023-06" db="EMBL/GenBank/DDBJ databases">
        <title>Sporosarcina sp. nov., isolated from Korean traditional fermented seafood 'Jeotgal'.</title>
        <authorList>
            <person name="Yang A.I."/>
            <person name="Shin N.-R."/>
        </authorList>
    </citation>
    <scope>NUCLEOTIDE SEQUENCE [LARGE SCALE GENOMIC DNA]</scope>
    <source>
        <strain evidence="1 2">KCTC43456</strain>
    </source>
</reference>
<dbReference type="AlphaFoldDB" id="A0AAW9A9X6"/>
<gene>
    <name evidence="1" type="ORF">QTL97_16040</name>
</gene>
<sequence>MNFSTLFTMQRELDRFIQTNQNIKQDVFREKGLALVVELAELANETRCFKFWSTKGPSERAVILEEYVDSIHFILSLGIEKGFDSLEEWPEGEVNGELTEVFIRTITSIQTFINEPTIGNYENVWIHYGSIASKIGFSYAEIINAYIEKNEENYKRQRTGY</sequence>
<comment type="caution">
    <text evidence="1">The sequence shown here is derived from an EMBL/GenBank/DDBJ whole genome shotgun (WGS) entry which is preliminary data.</text>
</comment>
<evidence type="ECO:0000313" key="1">
    <source>
        <dbReference type="EMBL" id="MDW0118441.1"/>
    </source>
</evidence>
<proteinExistence type="predicted"/>
<accession>A0AAW9A9X6</accession>
<name>A0AAW9A9X6_9BACL</name>
<evidence type="ECO:0000313" key="2">
    <source>
        <dbReference type="Proteomes" id="UP001271648"/>
    </source>
</evidence>
<dbReference type="Pfam" id="PF08761">
    <property type="entry name" value="dUTPase_2"/>
    <property type="match status" value="1"/>
</dbReference>
<dbReference type="Gene3D" id="1.10.4010.10">
    <property type="entry name" value="Type II deoxyuridine triphosphatase"/>
    <property type="match status" value="1"/>
</dbReference>
<dbReference type="SUPFAM" id="SSF101386">
    <property type="entry name" value="all-alpha NTP pyrophosphatases"/>
    <property type="match status" value="1"/>
</dbReference>
<dbReference type="EMBL" id="JAUBDJ010000013">
    <property type="protein sequence ID" value="MDW0118441.1"/>
    <property type="molecule type" value="Genomic_DNA"/>
</dbReference>
<organism evidence="1 2">
    <name type="scientific">Sporosarcina thermotolerans</name>
    <dbReference type="NCBI Taxonomy" id="633404"/>
    <lineage>
        <taxon>Bacteria</taxon>
        <taxon>Bacillati</taxon>
        <taxon>Bacillota</taxon>
        <taxon>Bacilli</taxon>
        <taxon>Bacillales</taxon>
        <taxon>Caryophanaceae</taxon>
        <taxon>Sporosarcina</taxon>
    </lineage>
</organism>
<keyword evidence="2" id="KW-1185">Reference proteome</keyword>
<dbReference type="RefSeq" id="WP_283732414.1">
    <property type="nucleotide sequence ID" value="NZ_CP125968.1"/>
</dbReference>
<dbReference type="PIRSF" id="PIRSF030140">
    <property type="entry name" value="UCP030140"/>
    <property type="match status" value="1"/>
</dbReference>
<dbReference type="CDD" id="cd11527">
    <property type="entry name" value="NTP-PPase_dUTPase"/>
    <property type="match status" value="1"/>
</dbReference>
<protein>
    <submittedName>
        <fullName evidence="1">dUTP diphosphatase</fullName>
    </submittedName>
</protein>
<dbReference type="InterPro" id="IPR016947">
    <property type="entry name" value="UCP030140"/>
</dbReference>
<dbReference type="InterPro" id="IPR014871">
    <property type="entry name" value="dUTPase/dCTP_pyrophosphatase"/>
</dbReference>